<keyword evidence="2" id="KW-1185">Reference proteome</keyword>
<comment type="caution">
    <text evidence="1">The sequence shown here is derived from an EMBL/GenBank/DDBJ whole genome shotgun (WGS) entry which is preliminary data.</text>
</comment>
<dbReference type="Proteomes" id="UP001457282">
    <property type="component" value="Unassembled WGS sequence"/>
</dbReference>
<dbReference type="AlphaFoldDB" id="A0AAW1YQY5"/>
<protein>
    <submittedName>
        <fullName evidence="1">Uncharacterized protein</fullName>
    </submittedName>
</protein>
<dbReference type="EMBL" id="JBEDUW010000001">
    <property type="protein sequence ID" value="KAK9950917.1"/>
    <property type="molecule type" value="Genomic_DNA"/>
</dbReference>
<accession>A0AAW1YQY5</accession>
<reference evidence="1 2" key="1">
    <citation type="journal article" date="2023" name="G3 (Bethesda)">
        <title>A chromosome-length genome assembly and annotation of blackberry (Rubus argutus, cv. 'Hillquist').</title>
        <authorList>
            <person name="Bruna T."/>
            <person name="Aryal R."/>
            <person name="Dudchenko O."/>
            <person name="Sargent D.J."/>
            <person name="Mead D."/>
            <person name="Buti M."/>
            <person name="Cavallini A."/>
            <person name="Hytonen T."/>
            <person name="Andres J."/>
            <person name="Pham M."/>
            <person name="Weisz D."/>
            <person name="Mascagni F."/>
            <person name="Usai G."/>
            <person name="Natali L."/>
            <person name="Bassil N."/>
            <person name="Fernandez G.E."/>
            <person name="Lomsadze A."/>
            <person name="Armour M."/>
            <person name="Olukolu B."/>
            <person name="Poorten T."/>
            <person name="Britton C."/>
            <person name="Davik J."/>
            <person name="Ashrafi H."/>
            <person name="Aiden E.L."/>
            <person name="Borodovsky M."/>
            <person name="Worthington M."/>
        </authorList>
    </citation>
    <scope>NUCLEOTIDE SEQUENCE [LARGE SCALE GENOMIC DNA]</scope>
    <source>
        <strain evidence="1">PI 553951</strain>
    </source>
</reference>
<evidence type="ECO:0000313" key="2">
    <source>
        <dbReference type="Proteomes" id="UP001457282"/>
    </source>
</evidence>
<sequence>MEQVASWSVGVAAWARGPWAVSSLWFGRSEGLVEYAGLVKVKAARLVVHVTLVMEIKIDFRLTGWAHGVWVLWN</sequence>
<organism evidence="1 2">
    <name type="scientific">Rubus argutus</name>
    <name type="common">Southern blackberry</name>
    <dbReference type="NCBI Taxonomy" id="59490"/>
    <lineage>
        <taxon>Eukaryota</taxon>
        <taxon>Viridiplantae</taxon>
        <taxon>Streptophyta</taxon>
        <taxon>Embryophyta</taxon>
        <taxon>Tracheophyta</taxon>
        <taxon>Spermatophyta</taxon>
        <taxon>Magnoliopsida</taxon>
        <taxon>eudicotyledons</taxon>
        <taxon>Gunneridae</taxon>
        <taxon>Pentapetalae</taxon>
        <taxon>rosids</taxon>
        <taxon>fabids</taxon>
        <taxon>Rosales</taxon>
        <taxon>Rosaceae</taxon>
        <taxon>Rosoideae</taxon>
        <taxon>Rosoideae incertae sedis</taxon>
        <taxon>Rubus</taxon>
    </lineage>
</organism>
<gene>
    <name evidence="1" type="ORF">M0R45_006383</name>
</gene>
<evidence type="ECO:0000313" key="1">
    <source>
        <dbReference type="EMBL" id="KAK9950917.1"/>
    </source>
</evidence>
<name>A0AAW1YQY5_RUBAR</name>
<proteinExistence type="predicted"/>